<gene>
    <name evidence="5" type="ORF">FE257_004491</name>
</gene>
<dbReference type="InterPro" id="IPR036770">
    <property type="entry name" value="Ankyrin_rpt-contain_sf"/>
</dbReference>
<name>A0AAD4CY49_ASPNN</name>
<accession>A0AAD4CY49</accession>
<dbReference type="SMART" id="SM00248">
    <property type="entry name" value="ANK"/>
    <property type="match status" value="14"/>
</dbReference>
<dbReference type="AlphaFoldDB" id="A0AAD4CY49"/>
<feature type="repeat" description="ANK" evidence="3">
    <location>
        <begin position="367"/>
        <end position="399"/>
    </location>
</feature>
<reference evidence="5" key="1">
    <citation type="journal article" date="2019" name="Beilstein J. Org. Chem.">
        <title>Nanangenines: drimane sesquiterpenoids as the dominant metabolite cohort of a novel Australian fungus, Aspergillus nanangensis.</title>
        <authorList>
            <person name="Lacey H.J."/>
            <person name="Gilchrist C.L.M."/>
            <person name="Crombie A."/>
            <person name="Kalaitzis J.A."/>
            <person name="Vuong D."/>
            <person name="Rutledge P.J."/>
            <person name="Turner P."/>
            <person name="Pitt J.I."/>
            <person name="Lacey E."/>
            <person name="Chooi Y.H."/>
            <person name="Piggott A.M."/>
        </authorList>
    </citation>
    <scope>NUCLEOTIDE SEQUENCE</scope>
    <source>
        <strain evidence="5">MST-FP2251</strain>
    </source>
</reference>
<dbReference type="Pfam" id="PF12796">
    <property type="entry name" value="Ank_2"/>
    <property type="match status" value="4"/>
</dbReference>
<organism evidence="5 6">
    <name type="scientific">Aspergillus nanangensis</name>
    <dbReference type="NCBI Taxonomy" id="2582783"/>
    <lineage>
        <taxon>Eukaryota</taxon>
        <taxon>Fungi</taxon>
        <taxon>Dikarya</taxon>
        <taxon>Ascomycota</taxon>
        <taxon>Pezizomycotina</taxon>
        <taxon>Eurotiomycetes</taxon>
        <taxon>Eurotiomycetidae</taxon>
        <taxon>Eurotiales</taxon>
        <taxon>Aspergillaceae</taxon>
        <taxon>Aspergillus</taxon>
        <taxon>Aspergillus subgen. Circumdati</taxon>
    </lineage>
</organism>
<dbReference type="PROSITE" id="PS50297">
    <property type="entry name" value="ANK_REP_REGION"/>
    <property type="match status" value="3"/>
</dbReference>
<dbReference type="InterPro" id="IPR036047">
    <property type="entry name" value="F-box-like_dom_sf"/>
</dbReference>
<dbReference type="Gene3D" id="1.25.40.20">
    <property type="entry name" value="Ankyrin repeat-containing domain"/>
    <property type="match status" value="3"/>
</dbReference>
<evidence type="ECO:0000313" key="6">
    <source>
        <dbReference type="Proteomes" id="UP001194746"/>
    </source>
</evidence>
<dbReference type="CDD" id="cd09917">
    <property type="entry name" value="F-box_SF"/>
    <property type="match status" value="1"/>
</dbReference>
<dbReference type="PANTHER" id="PTHR24123:SF33">
    <property type="entry name" value="PROTEIN HOS4"/>
    <property type="match status" value="1"/>
</dbReference>
<protein>
    <recommendedName>
        <fullName evidence="4">F-box domain-containing protein</fullName>
    </recommendedName>
</protein>
<evidence type="ECO:0000256" key="2">
    <source>
        <dbReference type="ARBA" id="ARBA00023043"/>
    </source>
</evidence>
<dbReference type="PANTHER" id="PTHR24123">
    <property type="entry name" value="ANKYRIN REPEAT-CONTAINING"/>
    <property type="match status" value="1"/>
</dbReference>
<dbReference type="SMART" id="SM00256">
    <property type="entry name" value="FBOX"/>
    <property type="match status" value="1"/>
</dbReference>
<feature type="domain" description="F-box" evidence="4">
    <location>
        <begin position="1"/>
        <end position="45"/>
    </location>
</feature>
<dbReference type="Pfam" id="PF12937">
    <property type="entry name" value="F-box-like"/>
    <property type="match status" value="1"/>
</dbReference>
<evidence type="ECO:0000256" key="1">
    <source>
        <dbReference type="ARBA" id="ARBA00022737"/>
    </source>
</evidence>
<dbReference type="InterPro" id="IPR002110">
    <property type="entry name" value="Ankyrin_rpt"/>
</dbReference>
<evidence type="ECO:0000313" key="5">
    <source>
        <dbReference type="EMBL" id="KAF9894870.1"/>
    </source>
</evidence>
<dbReference type="PROSITE" id="PS50181">
    <property type="entry name" value="FBOX"/>
    <property type="match status" value="1"/>
</dbReference>
<feature type="repeat" description="ANK" evidence="3">
    <location>
        <begin position="128"/>
        <end position="157"/>
    </location>
</feature>
<keyword evidence="1" id="KW-0677">Repeat</keyword>
<feature type="repeat" description="ANK" evidence="3">
    <location>
        <begin position="328"/>
        <end position="360"/>
    </location>
</feature>
<comment type="caution">
    <text evidence="5">The sequence shown here is derived from an EMBL/GenBank/DDBJ whole genome shotgun (WGS) entry which is preliminary data.</text>
</comment>
<reference evidence="5" key="2">
    <citation type="submission" date="2020-02" db="EMBL/GenBank/DDBJ databases">
        <authorList>
            <person name="Gilchrist C.L.M."/>
            <person name="Chooi Y.-H."/>
        </authorList>
    </citation>
    <scope>NUCLEOTIDE SEQUENCE</scope>
    <source>
        <strain evidence="5">MST-FP2251</strain>
    </source>
</reference>
<keyword evidence="6" id="KW-1185">Reference proteome</keyword>
<evidence type="ECO:0000256" key="3">
    <source>
        <dbReference type="PROSITE-ProRule" id="PRU00023"/>
    </source>
</evidence>
<keyword evidence="2 3" id="KW-0040">ANK repeat</keyword>
<dbReference type="PRINTS" id="PR01415">
    <property type="entry name" value="ANKYRIN"/>
</dbReference>
<feature type="repeat" description="ANK" evidence="3">
    <location>
        <begin position="192"/>
        <end position="224"/>
    </location>
</feature>
<dbReference type="SUPFAM" id="SSF48403">
    <property type="entry name" value="Ankyrin repeat"/>
    <property type="match status" value="2"/>
</dbReference>
<dbReference type="InterPro" id="IPR051165">
    <property type="entry name" value="Multifunctional_ANK_Repeat"/>
</dbReference>
<dbReference type="Pfam" id="PF00023">
    <property type="entry name" value="Ank"/>
    <property type="match status" value="1"/>
</dbReference>
<dbReference type="InterPro" id="IPR001810">
    <property type="entry name" value="F-box_dom"/>
</dbReference>
<dbReference type="SUPFAM" id="SSF81383">
    <property type="entry name" value="F-box domain"/>
    <property type="match status" value="1"/>
</dbReference>
<evidence type="ECO:0000259" key="4">
    <source>
        <dbReference type="PROSITE" id="PS50181"/>
    </source>
</evidence>
<dbReference type="Proteomes" id="UP001194746">
    <property type="component" value="Unassembled WGS sequence"/>
</dbReference>
<proteinExistence type="predicted"/>
<dbReference type="EMBL" id="VCAU01000002">
    <property type="protein sequence ID" value="KAF9894870.1"/>
    <property type="molecule type" value="Genomic_DNA"/>
</dbReference>
<sequence>MFLDLPTEILLHIVEFLDYESEIAALSSVNRGLYELLDPVLYKATARSGQDDVLRWAAVHGLESVISKALIAGIEPRTQVMALAARRGQDSIVKLLCEHGVDMNISGTVETVKAATEYGMRSEFYVGTPISLAAQYGQESIVRLLIERGARLDDADEYCDKTPLAFAAEGGHLAVVGLLASAGCRIIAREADRRTPLELAAGNGHTHVVRFLLDQGVGLNTENRWYPSLLHSAVERNHIETIQYLLGVGAEPSFEMLSIPVAQDRTDLSEILMQRIDYTKVASGSREESIVACAAAGSGFLHILEELISKGWDVNSPPIYRFKLHSNYYSTPLAWAVANGHGDVVRLLLRQGANPDGKPKLDSRDIKVMIPLLCGVRNGNEEVVSLLLDNGANPNYDDDDPILFQALPYPRIFRLLIEKGAKIDVMSADENTPLTSSVIQFGQAAEIRMLAERGVKFDHASLVREETLIDRHGHKLIDSVARVNFDVQDDVLTTLVQRGFDPQPGGDDERETLVAAASAGNAPLLQFLAKRGFNVCHPEWQSLLLYQAASGLDKRPAIAAVDMLLQHGADIESQDESGRTPLLQVAASNPSEASPPAAAPMLLKQGANPVFRSSTGECPLVTASMHGKIGLIKVLLEEIDARGIPFHEVEPQLRQSKLVAMQNKYMGPRLLKVLRQYYWRGYYPVPQGKDVKSY</sequence>
<dbReference type="PROSITE" id="PS50088">
    <property type="entry name" value="ANK_REPEAT"/>
    <property type="match status" value="4"/>
</dbReference>